<feature type="compositionally biased region" description="Basic and acidic residues" evidence="2">
    <location>
        <begin position="13"/>
        <end position="26"/>
    </location>
</feature>
<feature type="compositionally biased region" description="Low complexity" evidence="2">
    <location>
        <begin position="144"/>
        <end position="154"/>
    </location>
</feature>
<dbReference type="InterPro" id="IPR000504">
    <property type="entry name" value="RRM_dom"/>
</dbReference>
<dbReference type="InterPro" id="IPR026960">
    <property type="entry name" value="RVT-Znf"/>
</dbReference>
<gene>
    <name evidence="5" type="ORF">SSX86_023061</name>
</gene>
<dbReference type="Pfam" id="PF00078">
    <property type="entry name" value="RVT_1"/>
    <property type="match status" value="1"/>
</dbReference>
<dbReference type="PROSITE" id="PS50102">
    <property type="entry name" value="RRM"/>
    <property type="match status" value="1"/>
</dbReference>
<feature type="region of interest" description="Disordered" evidence="2">
    <location>
        <begin position="1"/>
        <end position="55"/>
    </location>
</feature>
<dbReference type="GO" id="GO:0003723">
    <property type="term" value="F:RNA binding"/>
    <property type="evidence" value="ECO:0007669"/>
    <property type="project" value="UniProtKB-UniRule"/>
</dbReference>
<feature type="region of interest" description="Disordered" evidence="2">
    <location>
        <begin position="452"/>
        <end position="477"/>
    </location>
</feature>
<reference evidence="5 6" key="1">
    <citation type="submission" date="2024-04" db="EMBL/GenBank/DDBJ databases">
        <title>The reference genome of an endangered Asteraceae, Deinandra increscens subsp. villosa, native to the Central Coast of California.</title>
        <authorList>
            <person name="Guilliams M."/>
            <person name="Hasenstab-Lehman K."/>
            <person name="Meyer R."/>
            <person name="Mcevoy S."/>
        </authorList>
    </citation>
    <scope>NUCLEOTIDE SEQUENCE [LARGE SCALE GENOMIC DNA]</scope>
    <source>
        <tissue evidence="5">Leaf</tissue>
    </source>
</reference>
<evidence type="ECO:0000259" key="3">
    <source>
        <dbReference type="PROSITE" id="PS50102"/>
    </source>
</evidence>
<dbReference type="SUPFAM" id="SSF56219">
    <property type="entry name" value="DNase I-like"/>
    <property type="match status" value="1"/>
</dbReference>
<evidence type="ECO:0008006" key="7">
    <source>
        <dbReference type="Google" id="ProtNLM"/>
    </source>
</evidence>
<dbReference type="Pfam" id="PF00076">
    <property type="entry name" value="RRM_1"/>
    <property type="match status" value="1"/>
</dbReference>
<dbReference type="SMART" id="SM00360">
    <property type="entry name" value="RRM"/>
    <property type="match status" value="1"/>
</dbReference>
<evidence type="ECO:0000313" key="5">
    <source>
        <dbReference type="EMBL" id="KAK9058221.1"/>
    </source>
</evidence>
<evidence type="ECO:0000256" key="1">
    <source>
        <dbReference type="PROSITE-ProRule" id="PRU00176"/>
    </source>
</evidence>
<dbReference type="CDD" id="cd00590">
    <property type="entry name" value="RRM_SF"/>
    <property type="match status" value="1"/>
</dbReference>
<protein>
    <recommendedName>
        <fullName evidence="7">RNA-directed DNA polymerase, eukaryota</fullName>
    </recommendedName>
</protein>
<feature type="region of interest" description="Disordered" evidence="2">
    <location>
        <begin position="1709"/>
        <end position="1735"/>
    </location>
</feature>
<dbReference type="InterPro" id="IPR035979">
    <property type="entry name" value="RBD_domain_sf"/>
</dbReference>
<feature type="domain" description="RRM" evidence="3">
    <location>
        <begin position="67"/>
        <end position="144"/>
    </location>
</feature>
<keyword evidence="1" id="KW-0694">RNA-binding</keyword>
<dbReference type="Pfam" id="PF03372">
    <property type="entry name" value="Exo_endo_phos"/>
    <property type="match status" value="1"/>
</dbReference>
<dbReference type="GO" id="GO:0003824">
    <property type="term" value="F:catalytic activity"/>
    <property type="evidence" value="ECO:0007669"/>
    <property type="project" value="InterPro"/>
</dbReference>
<dbReference type="PANTHER" id="PTHR33116">
    <property type="entry name" value="REVERSE TRANSCRIPTASE ZINC-BINDING DOMAIN-CONTAINING PROTEIN-RELATED-RELATED"/>
    <property type="match status" value="1"/>
</dbReference>
<evidence type="ECO:0000313" key="6">
    <source>
        <dbReference type="Proteomes" id="UP001408789"/>
    </source>
</evidence>
<dbReference type="CDD" id="cd01650">
    <property type="entry name" value="RT_nLTR_like"/>
    <property type="match status" value="1"/>
</dbReference>
<accession>A0AAP0CLM4</accession>
<dbReference type="SUPFAM" id="SSF54928">
    <property type="entry name" value="RNA-binding domain, RBD"/>
    <property type="match status" value="1"/>
</dbReference>
<dbReference type="Gene3D" id="3.30.70.330">
    <property type="match status" value="1"/>
</dbReference>
<feature type="region of interest" description="Disordered" evidence="2">
    <location>
        <begin position="385"/>
        <end position="405"/>
    </location>
</feature>
<organism evidence="5 6">
    <name type="scientific">Deinandra increscens subsp. villosa</name>
    <dbReference type="NCBI Taxonomy" id="3103831"/>
    <lineage>
        <taxon>Eukaryota</taxon>
        <taxon>Viridiplantae</taxon>
        <taxon>Streptophyta</taxon>
        <taxon>Embryophyta</taxon>
        <taxon>Tracheophyta</taxon>
        <taxon>Spermatophyta</taxon>
        <taxon>Magnoliopsida</taxon>
        <taxon>eudicotyledons</taxon>
        <taxon>Gunneridae</taxon>
        <taxon>Pentapetalae</taxon>
        <taxon>asterids</taxon>
        <taxon>campanulids</taxon>
        <taxon>Asterales</taxon>
        <taxon>Asteraceae</taxon>
        <taxon>Asteroideae</taxon>
        <taxon>Heliantheae alliance</taxon>
        <taxon>Madieae</taxon>
        <taxon>Madiinae</taxon>
        <taxon>Deinandra</taxon>
    </lineage>
</organism>
<dbReference type="InterPro" id="IPR012677">
    <property type="entry name" value="Nucleotide-bd_a/b_plait_sf"/>
</dbReference>
<feature type="compositionally biased region" description="Acidic residues" evidence="2">
    <location>
        <begin position="394"/>
        <end position="405"/>
    </location>
</feature>
<dbReference type="PROSITE" id="PS50878">
    <property type="entry name" value="RT_POL"/>
    <property type="match status" value="1"/>
</dbReference>
<dbReference type="PANTHER" id="PTHR33116:SF79">
    <property type="entry name" value="REVERSE TRANSCRIPTASE DOMAIN, ZINC FINGER, CCHC-TYPE-RELATED"/>
    <property type="match status" value="1"/>
</dbReference>
<name>A0AAP0CLM4_9ASTR</name>
<feature type="compositionally biased region" description="Basic and acidic residues" evidence="2">
    <location>
        <begin position="452"/>
        <end position="463"/>
    </location>
</feature>
<feature type="domain" description="Reverse transcriptase" evidence="4">
    <location>
        <begin position="984"/>
        <end position="1260"/>
    </location>
</feature>
<comment type="caution">
    <text evidence="5">The sequence shown here is derived from an EMBL/GenBank/DDBJ whole genome shotgun (WGS) entry which is preliminary data.</text>
</comment>
<feature type="region of interest" description="Disordered" evidence="2">
    <location>
        <begin position="142"/>
        <end position="162"/>
    </location>
</feature>
<sequence>MSGRHRPSTSGSRPDKSTRPSFHDTNVDQWFFPSKAKRPIQRNSSPTPEQKKPPIHQNYKDLQKVSSSVFITNFPPDSSPNEIRKHCEVWGKISDVYISQRLSKSGRKFGFVRFIGVKDIKELIERLRTIWIGSYHLYADQVKSPSNPSSSQPSDRNSGKRVVETVKNPVPSHAPVDAKVASSMAKTFADLLKPIMTQQVSSTKVPLRKSIAINMDECLDAKTSNFLMGKVTDPLCIPNLPALFVKEGFHEVRFRYIGGRWVGMSFPDVDLITKFEKSVELNNCFSSLQLLSKDFIPDERCIWLDIIGLPVVASTPMVLKKVGELWGEFLFFGNDRDEPLANGKICINTSSMVPIDECIDVELGGAKFAVRVKEFANWTPSLRFYEDSSSSDGSENEEDIEDGELNDVDINFEAFQEESKKIEEVPKKFHEMEIKEAPMLDNLSSTCNMKSNKVDGGEAKEASVEASVQSDPSKPPGFEEFVSSKKGVKGGSDNFSHDEWNYGGSMNILSLNVCGSGSTLKQSKISNILKKFRVNFVGLQETRMTNLDLNRVKSIWGNFQFDVAFYPSVGLSGGMLSIWDPSVFVKDTIFSLDHLLIVKGTWSNFSLSCYMINVYAPQLESQKISLWHSIMDFMNYNIGTYIIFGDFNSIRSDSEKIGVSSSRTNMFNFNGFIHDGGLIDIPMGGYHFTRVDAKGRNASKLDRFLVSPNLFETIQNVEVLALDKTIVDHRPILLRQSYRDFGPIPFKFFNSWMSSIEFDNLVKVSWADPYKHPSKLIQFKEKLKRLKERIKVWRKSFSDHNSCIADIQSEILSIDRQFDYGNGNDHMSDRRLELLKDLADKEKPLMEDLAQKAKIKWGKFGDENSKFYHGIINCKRRQMALSGLKIDGVWVDNPSAIKNAFVSFFANKFKKGNENKVTRRSDRFRSISLLTRLAIELPPSLLEVKEAVWACGSDKAPGPDGFSLGFVKKYWDLLKDDILGFVREFFDTAHLPLGCNASFISLIPKVQSPASFTDYRPISLVGLQYKVISKILANRMSGIMDQIISPEQSAFIKGRQILDGPLMLNEIVDWYRFKKKPLLLFKIDFAKAYDTVSWDYLDTMLHFMGFGDKWRSWVRACLSSTRASILINGSPSAEFNIGRGLRQGDPMAPFLFILVMEGLHVFIEDSVAAGLYKGIQIKNLNLSHLFYADDAIFIGQWSLENVSNIIEMLKIFHQVSGLSINFQKSSIFGIGVNTKELARFAKIVGCKSDCLPFSYLGLPVGKNMSRIANWIPILEKFNKRLNKWKRNLLSIGGRATLVTSVLGALGSYYFSMFPLPRNVIKKLESIRARFFWGFDDQEKKSPWIKWDLVLTSKENGGLGFGSLFAMNIALLYKWRWRFVNEGDALWTRLIKVIHGDCIDKVRGANFPSTWRRIYKACKSCNEMQLLPSFVIRKQVGLGNETRFWKDIWIDDVPLLSRFPRLFALSLNKDGFISNYRDDDQWIWFWRRNIRGGVESEQFVNLLERLSSYNFSNIDDKWSWCLDGDSEFSVKRVRKYIDNQYLPKGNLPTKWLKYVPKKVNITVWRILLDRLPTRLNLSKRGLELESIMCPICYSKAESITHLLGDCSFFTKIMARVKTWLDSNWLDTNTPLAMIKSIDDSKCSRMKKDVIYSIIYTTWWHVWKSRNLLIFKPSEFRNGSVFDSIVLLSFSWGVHLFVMFQFRILQQRNHGSKPSAPSQPAAYRSTGETTPGLPRPLESCNMQVHVLLSLINNK</sequence>
<dbReference type="Pfam" id="PF13966">
    <property type="entry name" value="zf-RVT"/>
    <property type="match status" value="1"/>
</dbReference>
<dbReference type="InterPro" id="IPR005135">
    <property type="entry name" value="Endo/exonuclease/phosphatase"/>
</dbReference>
<dbReference type="EMBL" id="JBCNJP010000023">
    <property type="protein sequence ID" value="KAK9058221.1"/>
    <property type="molecule type" value="Genomic_DNA"/>
</dbReference>
<dbReference type="InterPro" id="IPR036691">
    <property type="entry name" value="Endo/exonu/phosph_ase_sf"/>
</dbReference>
<dbReference type="InterPro" id="IPR000477">
    <property type="entry name" value="RT_dom"/>
</dbReference>
<dbReference type="Proteomes" id="UP001408789">
    <property type="component" value="Unassembled WGS sequence"/>
</dbReference>
<evidence type="ECO:0000256" key="2">
    <source>
        <dbReference type="SAM" id="MobiDB-lite"/>
    </source>
</evidence>
<dbReference type="Gene3D" id="3.60.10.10">
    <property type="entry name" value="Endonuclease/exonuclease/phosphatase"/>
    <property type="match status" value="1"/>
</dbReference>
<evidence type="ECO:0000259" key="4">
    <source>
        <dbReference type="PROSITE" id="PS50878"/>
    </source>
</evidence>
<keyword evidence="6" id="KW-1185">Reference proteome</keyword>
<proteinExistence type="predicted"/>